<organism evidence="1 2">
    <name type="scientific">Corchorus olitorius</name>
    <dbReference type="NCBI Taxonomy" id="93759"/>
    <lineage>
        <taxon>Eukaryota</taxon>
        <taxon>Viridiplantae</taxon>
        <taxon>Streptophyta</taxon>
        <taxon>Embryophyta</taxon>
        <taxon>Tracheophyta</taxon>
        <taxon>Spermatophyta</taxon>
        <taxon>Magnoliopsida</taxon>
        <taxon>eudicotyledons</taxon>
        <taxon>Gunneridae</taxon>
        <taxon>Pentapetalae</taxon>
        <taxon>rosids</taxon>
        <taxon>malvids</taxon>
        <taxon>Malvales</taxon>
        <taxon>Malvaceae</taxon>
        <taxon>Grewioideae</taxon>
        <taxon>Apeibeae</taxon>
        <taxon>Corchorus</taxon>
    </lineage>
</organism>
<accession>A0A1R3H6L9</accession>
<dbReference type="AlphaFoldDB" id="A0A1R3H6L9"/>
<evidence type="ECO:0000313" key="2">
    <source>
        <dbReference type="Proteomes" id="UP000187203"/>
    </source>
</evidence>
<dbReference type="Proteomes" id="UP000187203">
    <property type="component" value="Unassembled WGS sequence"/>
</dbReference>
<dbReference type="EMBL" id="AWUE01020798">
    <property type="protein sequence ID" value="OMO65910.1"/>
    <property type="molecule type" value="Genomic_DNA"/>
</dbReference>
<comment type="caution">
    <text evidence="1">The sequence shown here is derived from an EMBL/GenBank/DDBJ whole genome shotgun (WGS) entry which is preliminary data.</text>
</comment>
<gene>
    <name evidence="1" type="ORF">COLO4_30933</name>
</gene>
<keyword evidence="2" id="KW-1185">Reference proteome</keyword>
<sequence length="86" mass="10050">MELFFIRDRSLSLPEQRLRFAGHFIPRHVNVLEYAMEATEALLIDADDIEQGCHDDQDIGNPDDDDQLSYVKELSNLSYAIRDFYQ</sequence>
<name>A0A1R3H6L9_9ROSI</name>
<proteinExistence type="predicted"/>
<evidence type="ECO:0000313" key="1">
    <source>
        <dbReference type="EMBL" id="OMO65910.1"/>
    </source>
</evidence>
<reference evidence="2" key="1">
    <citation type="submission" date="2013-09" db="EMBL/GenBank/DDBJ databases">
        <title>Corchorus olitorius genome sequencing.</title>
        <authorList>
            <person name="Alam M."/>
            <person name="Haque M.S."/>
            <person name="Islam M.S."/>
            <person name="Emdad E.M."/>
            <person name="Islam M.M."/>
            <person name="Ahmed B."/>
            <person name="Halim A."/>
            <person name="Hossen Q.M.M."/>
            <person name="Hossain M.Z."/>
            <person name="Ahmed R."/>
            <person name="Khan M.M."/>
            <person name="Islam R."/>
            <person name="Rashid M.M."/>
            <person name="Khan S.A."/>
            <person name="Rahman M.S."/>
            <person name="Alam M."/>
            <person name="Yahiya A.S."/>
            <person name="Khan M.S."/>
            <person name="Azam M.S."/>
            <person name="Haque T."/>
            <person name="Lashkar M.Z.H."/>
            <person name="Akhand A.I."/>
            <person name="Morshed G."/>
            <person name="Roy S."/>
            <person name="Uddin K.S."/>
            <person name="Rabeya T."/>
            <person name="Hossain A.S."/>
            <person name="Chowdhury A."/>
            <person name="Snigdha A.R."/>
            <person name="Mortoza M.S."/>
            <person name="Matin S.A."/>
            <person name="Hoque S.M.E."/>
            <person name="Islam M.K."/>
            <person name="Roy D.K."/>
            <person name="Haider R."/>
            <person name="Moosa M.M."/>
            <person name="Elias S.M."/>
            <person name="Hasan A.M."/>
            <person name="Jahan S."/>
            <person name="Shafiuddin M."/>
            <person name="Mahmood N."/>
            <person name="Shommy N.S."/>
        </authorList>
    </citation>
    <scope>NUCLEOTIDE SEQUENCE [LARGE SCALE GENOMIC DNA]</scope>
    <source>
        <strain evidence="2">cv. O-4</strain>
    </source>
</reference>
<protein>
    <submittedName>
        <fullName evidence="1">White-brown-complex ABC transporter family</fullName>
    </submittedName>
</protein>